<sequence>MTQVKDISEKYEFLTDEKVVQVTLEPSQYDVSRTEQFGLYLTERQHFLAGKMQEASERQLVVNYTKDPLTTSLADESFKKLPIYERLILAQKVGFLENYLGTPVSPLIAPENIFIQGDQLLVAHRGFMDAVAPRVENETNYFKEYRALILYMINPDLEYSQLIDGAGTLNTQLSKKIQAAQSFTELDGILHEEAARQQKLRQKSSRTVSKKKYLSFKWGAIVLAVLTVVLAVTAGFLGFNKLPAEQRVITAQTQYNSKNYGGVLDTLEKDKPENLPKGAQYIAAVSSVQLDSLSHKQQRALLNNLSQKSSENTLLYWIYLGRGDFKESLNIAKNIGDNQYILHAYTKLYDATKSDDKMSGAKKQKLLHQYDKSINKYLKTLGGKKDGTRKDS</sequence>
<dbReference type="AlphaFoldDB" id="A0A0R2LCF1"/>
<protein>
    <recommendedName>
        <fullName evidence="5">Type VII secretion protein EssB</fullName>
    </recommendedName>
</protein>
<dbReference type="Pfam" id="PF10140">
    <property type="entry name" value="YukC"/>
    <property type="match status" value="1"/>
</dbReference>
<keyword evidence="2" id="KW-0812">Transmembrane</keyword>
<name>A0A0R2LCF1_9LACO</name>
<dbReference type="Gene3D" id="1.25.40.680">
    <property type="entry name" value="Type VII secretion system EssB, C-terminal-like domain"/>
    <property type="match status" value="1"/>
</dbReference>
<evidence type="ECO:0000313" key="3">
    <source>
        <dbReference type="EMBL" id="KRN99577.1"/>
    </source>
</evidence>
<reference evidence="3 4" key="1">
    <citation type="journal article" date="2015" name="Genome Announc.">
        <title>Expanding the biotechnology potential of lactobacilli through comparative genomics of 213 strains and associated genera.</title>
        <authorList>
            <person name="Sun Z."/>
            <person name="Harris H.M."/>
            <person name="McCann A."/>
            <person name="Guo C."/>
            <person name="Argimon S."/>
            <person name="Zhang W."/>
            <person name="Yang X."/>
            <person name="Jeffery I.B."/>
            <person name="Cooney J.C."/>
            <person name="Kagawa T.F."/>
            <person name="Liu W."/>
            <person name="Song Y."/>
            <person name="Salvetti E."/>
            <person name="Wrobel A."/>
            <person name="Rasinkangas P."/>
            <person name="Parkhill J."/>
            <person name="Rea M.C."/>
            <person name="O'Sullivan O."/>
            <person name="Ritari J."/>
            <person name="Douillard F.P."/>
            <person name="Paul Ross R."/>
            <person name="Yang R."/>
            <person name="Briner A.E."/>
            <person name="Felis G.E."/>
            <person name="de Vos W.M."/>
            <person name="Barrangou R."/>
            <person name="Klaenhammer T.R."/>
            <person name="Caufield P.W."/>
            <person name="Cui Y."/>
            <person name="Zhang H."/>
            <person name="O'Toole P.W."/>
        </authorList>
    </citation>
    <scope>NUCLEOTIDE SEQUENCE [LARGE SCALE GENOMIC DNA]</scope>
    <source>
        <strain evidence="3 4">NBRC 103219</strain>
    </source>
</reference>
<proteinExistence type="inferred from homology"/>
<dbReference type="PATRIC" id="fig|449659.4.peg.1610"/>
<keyword evidence="2" id="KW-0472">Membrane</keyword>
<dbReference type="STRING" id="449659.IV66_GL001582"/>
<evidence type="ECO:0000313" key="4">
    <source>
        <dbReference type="Proteomes" id="UP000051886"/>
    </source>
</evidence>
<evidence type="ECO:0000256" key="2">
    <source>
        <dbReference type="SAM" id="Phobius"/>
    </source>
</evidence>
<dbReference type="Gene3D" id="1.10.510.10">
    <property type="entry name" value="Transferase(Phosphotransferase) domain 1"/>
    <property type="match status" value="1"/>
</dbReference>
<gene>
    <name evidence="3" type="ORF">IV66_GL001582</name>
</gene>
<dbReference type="Proteomes" id="UP000051886">
    <property type="component" value="Unassembled WGS sequence"/>
</dbReference>
<accession>A0A0R2LCF1</accession>
<comment type="caution">
    <text evidence="3">The sequence shown here is derived from an EMBL/GenBank/DDBJ whole genome shotgun (WGS) entry which is preliminary data.</text>
</comment>
<evidence type="ECO:0000256" key="1">
    <source>
        <dbReference type="ARBA" id="ARBA00010163"/>
    </source>
</evidence>
<keyword evidence="4" id="KW-1185">Reference proteome</keyword>
<dbReference type="EMBL" id="JQCN01000031">
    <property type="protein sequence ID" value="KRN99577.1"/>
    <property type="molecule type" value="Genomic_DNA"/>
</dbReference>
<dbReference type="InterPro" id="IPR018778">
    <property type="entry name" value="T7SS_EssB"/>
</dbReference>
<dbReference type="InterPro" id="IPR042565">
    <property type="entry name" value="T7SS_EssB_C"/>
</dbReference>
<keyword evidence="2" id="KW-1133">Transmembrane helix</keyword>
<organism evidence="3 4">
    <name type="scientific">Ligilactobacillus pobuzihii</name>
    <dbReference type="NCBI Taxonomy" id="449659"/>
    <lineage>
        <taxon>Bacteria</taxon>
        <taxon>Bacillati</taxon>
        <taxon>Bacillota</taxon>
        <taxon>Bacilli</taxon>
        <taxon>Lactobacillales</taxon>
        <taxon>Lactobacillaceae</taxon>
        <taxon>Ligilactobacillus</taxon>
    </lineage>
</organism>
<feature type="transmembrane region" description="Helical" evidence="2">
    <location>
        <begin position="218"/>
        <end position="239"/>
    </location>
</feature>
<comment type="similarity">
    <text evidence="1">Belongs to the EssB family.</text>
</comment>
<evidence type="ECO:0008006" key="5">
    <source>
        <dbReference type="Google" id="ProtNLM"/>
    </source>
</evidence>
<dbReference type="RefSeq" id="WP_017868718.1">
    <property type="nucleotide sequence ID" value="NZ_BJYB01000012.1"/>
</dbReference>
<dbReference type="NCBIfam" id="TIGR03926">
    <property type="entry name" value="T7_EssB"/>
    <property type="match status" value="1"/>
</dbReference>
<dbReference type="OrthoDB" id="4975281at2"/>